<feature type="region of interest" description="Disordered" evidence="1">
    <location>
        <begin position="1"/>
        <end position="23"/>
    </location>
</feature>
<protein>
    <recommendedName>
        <fullName evidence="2">Peptidoglycan binding-like domain-containing protein</fullName>
    </recommendedName>
</protein>
<dbReference type="InterPro" id="IPR036365">
    <property type="entry name" value="PGBD-like_sf"/>
</dbReference>
<feature type="region of interest" description="Disordered" evidence="1">
    <location>
        <begin position="149"/>
        <end position="169"/>
    </location>
</feature>
<dbReference type="Gene3D" id="1.10.101.10">
    <property type="entry name" value="PGBD-like superfamily/PGBD"/>
    <property type="match status" value="1"/>
</dbReference>
<dbReference type="AlphaFoldDB" id="A0A9W6SR79"/>
<keyword evidence="4" id="KW-1185">Reference proteome</keyword>
<dbReference type="RefSeq" id="WP_285665844.1">
    <property type="nucleotide sequence ID" value="NZ_BSTX01000004.1"/>
</dbReference>
<evidence type="ECO:0000256" key="1">
    <source>
        <dbReference type="SAM" id="MobiDB-lite"/>
    </source>
</evidence>
<dbReference type="Pfam" id="PF01471">
    <property type="entry name" value="PG_binding_1"/>
    <property type="match status" value="1"/>
</dbReference>
<accession>A0A9W6SR79</accession>
<organism evidence="3 4">
    <name type="scientific">Actinorhabdospora filicis</name>
    <dbReference type="NCBI Taxonomy" id="1785913"/>
    <lineage>
        <taxon>Bacteria</taxon>
        <taxon>Bacillati</taxon>
        <taxon>Actinomycetota</taxon>
        <taxon>Actinomycetes</taxon>
        <taxon>Micromonosporales</taxon>
        <taxon>Micromonosporaceae</taxon>
        <taxon>Actinorhabdospora</taxon>
    </lineage>
</organism>
<feature type="compositionally biased region" description="Pro residues" evidence="1">
    <location>
        <begin position="151"/>
        <end position="165"/>
    </location>
</feature>
<dbReference type="SUPFAM" id="SSF47090">
    <property type="entry name" value="PGBD-like"/>
    <property type="match status" value="1"/>
</dbReference>
<name>A0A9W6SR79_9ACTN</name>
<evidence type="ECO:0000259" key="2">
    <source>
        <dbReference type="Pfam" id="PF01471"/>
    </source>
</evidence>
<dbReference type="EMBL" id="BSTX01000004">
    <property type="protein sequence ID" value="GLZ80608.1"/>
    <property type="molecule type" value="Genomic_DNA"/>
</dbReference>
<dbReference type="Proteomes" id="UP001165079">
    <property type="component" value="Unassembled WGS sequence"/>
</dbReference>
<sequence length="341" mass="36503">MHAKAAHTRQATPLADPKRPVDSRREHPLLGLQRAAGNIAVSRLVESATKGKTALRSPRFSGVARLEACAAGRDRLRQGDRGDAVKRVQQALTDLNRGYDLGEPDGAFGGKTAAVVRRFKADEKLGATTAGDVGPGTMKRLDELFAATGPTPLPGPVPTTAPPTKLPTTDLRGTLRLVKLEQPRPLLGGFRGEFGLEADIDPGPRQRFAEYRQFIKGTMVAGPTAKTMRDTKLGAGAGDLMSPTVFKEDTDGNPVGGYGHRGRILPFLDEYSKPDRATGTHYRNEDLPGFPGPIVTAHCEIDLVFQGMLVDTRADHPGEPETPIAGTAQTWTVKGAFHPTP</sequence>
<gene>
    <name evidence="3" type="ORF">Afil01_54150</name>
</gene>
<proteinExistence type="predicted"/>
<evidence type="ECO:0000313" key="3">
    <source>
        <dbReference type="EMBL" id="GLZ80608.1"/>
    </source>
</evidence>
<feature type="domain" description="Peptidoglycan binding-like" evidence="2">
    <location>
        <begin position="81"/>
        <end position="141"/>
    </location>
</feature>
<reference evidence="3" key="1">
    <citation type="submission" date="2023-03" db="EMBL/GenBank/DDBJ databases">
        <title>Actinorhabdospora filicis NBRC 111898.</title>
        <authorList>
            <person name="Ichikawa N."/>
            <person name="Sato H."/>
            <person name="Tonouchi N."/>
        </authorList>
    </citation>
    <scope>NUCLEOTIDE SEQUENCE</scope>
    <source>
        <strain evidence="3">NBRC 111898</strain>
    </source>
</reference>
<evidence type="ECO:0000313" key="4">
    <source>
        <dbReference type="Proteomes" id="UP001165079"/>
    </source>
</evidence>
<dbReference type="InterPro" id="IPR002477">
    <property type="entry name" value="Peptidoglycan-bd-like"/>
</dbReference>
<dbReference type="InterPro" id="IPR036366">
    <property type="entry name" value="PGBDSf"/>
</dbReference>
<comment type="caution">
    <text evidence="3">The sequence shown here is derived from an EMBL/GenBank/DDBJ whole genome shotgun (WGS) entry which is preliminary data.</text>
</comment>